<reference evidence="1 2" key="1">
    <citation type="submission" date="2013-07" db="EMBL/GenBank/DDBJ databases">
        <title>Comparative Genomic and Metabolomic Analysis of Twelve Strains of Pseudoalteromonas luteoviolacea.</title>
        <authorList>
            <person name="Vynne N.G."/>
            <person name="Mansson M."/>
            <person name="Gram L."/>
        </authorList>
    </citation>
    <scope>NUCLEOTIDE SEQUENCE [LARGE SCALE GENOMIC DNA]</scope>
    <source>
        <strain evidence="1 2">DSM 6061</strain>
    </source>
</reference>
<dbReference type="PATRIC" id="fig|1365250.3.peg.3040"/>
<protein>
    <recommendedName>
        <fullName evidence="3">Lipoprotein</fullName>
    </recommendedName>
</protein>
<organism evidence="1 2">
    <name type="scientific">Pseudoalteromonas luteoviolacea DSM 6061</name>
    <dbReference type="NCBI Taxonomy" id="1365250"/>
    <lineage>
        <taxon>Bacteria</taxon>
        <taxon>Pseudomonadati</taxon>
        <taxon>Pseudomonadota</taxon>
        <taxon>Gammaproteobacteria</taxon>
        <taxon>Alteromonadales</taxon>
        <taxon>Pseudoalteromonadaceae</taxon>
        <taxon>Pseudoalteromonas</taxon>
    </lineage>
</organism>
<name>A0A161ZWI0_9GAMM</name>
<keyword evidence="2" id="KW-1185">Reference proteome</keyword>
<evidence type="ECO:0000313" key="2">
    <source>
        <dbReference type="Proteomes" id="UP000076643"/>
    </source>
</evidence>
<dbReference type="Proteomes" id="UP000076643">
    <property type="component" value="Unassembled WGS sequence"/>
</dbReference>
<dbReference type="EMBL" id="AUYB01000106">
    <property type="protein sequence ID" value="KZN36659.1"/>
    <property type="molecule type" value="Genomic_DNA"/>
</dbReference>
<dbReference type="PROSITE" id="PS51257">
    <property type="entry name" value="PROKAR_LIPOPROTEIN"/>
    <property type="match status" value="1"/>
</dbReference>
<evidence type="ECO:0008006" key="3">
    <source>
        <dbReference type="Google" id="ProtNLM"/>
    </source>
</evidence>
<dbReference type="AlphaFoldDB" id="A0A161ZWI0"/>
<proteinExistence type="predicted"/>
<comment type="caution">
    <text evidence="1">The sequence shown here is derived from an EMBL/GenBank/DDBJ whole genome shotgun (WGS) entry which is preliminary data.</text>
</comment>
<evidence type="ECO:0000313" key="1">
    <source>
        <dbReference type="EMBL" id="KZN36659.1"/>
    </source>
</evidence>
<sequence>MKRISLFCVLTSLIVGCQSTEEGFTKQELALLESIRVTAATSNLSESELVIAALGTTCYKSYLLLTKYDYHIESISKNEIVYFQPNKAKIIREFNIECPNSILK</sequence>
<accession>A0A161ZWI0</accession>
<gene>
    <name evidence="1" type="ORF">N475_17185</name>
</gene>
<dbReference type="RefSeq" id="WP_155732582.1">
    <property type="nucleotide sequence ID" value="NZ_AQHB01000049.1"/>
</dbReference>